<evidence type="ECO:0000313" key="1">
    <source>
        <dbReference type="EMBL" id="TKD10361.1"/>
    </source>
</evidence>
<organism evidence="1 2">
    <name type="scientific">Polyangium fumosum</name>
    <dbReference type="NCBI Taxonomy" id="889272"/>
    <lineage>
        <taxon>Bacteria</taxon>
        <taxon>Pseudomonadati</taxon>
        <taxon>Myxococcota</taxon>
        <taxon>Polyangia</taxon>
        <taxon>Polyangiales</taxon>
        <taxon>Polyangiaceae</taxon>
        <taxon>Polyangium</taxon>
    </lineage>
</organism>
<comment type="caution">
    <text evidence="1">The sequence shown here is derived from an EMBL/GenBank/DDBJ whole genome shotgun (WGS) entry which is preliminary data.</text>
</comment>
<sequence length="269" mass="29856">MRYRIPLDGNPTMDLELRKKYIGAFRDACYMSDTTPSTFNCLYKTWEKACEDAAKIGEVSGNAPYAQGYECQPVGNGDYTLQIGSDPANKLFVTFEPAPRQTPLVEVDGVLVEVSGPYRDLPEPPTVGPGHKFNNCFSGVFAADGTPLYQHKYILQVNRKAHGGQIHSDLAGFKWPCDVYNANCEKVPAECEEPLVLYEQEIDPPPFDPGQFAEVNHVVPMKDQRSCDWGTNSNKNAAVISNQLNRYLSNTNPPVEEVKRVNAAKSYAP</sequence>
<dbReference type="RefSeq" id="WP_136928325.1">
    <property type="nucleotide sequence ID" value="NZ_SSMQ01000006.1"/>
</dbReference>
<protein>
    <submittedName>
        <fullName evidence="1">Uncharacterized protein</fullName>
    </submittedName>
</protein>
<name>A0A4U1JGU6_9BACT</name>
<dbReference type="Proteomes" id="UP000309215">
    <property type="component" value="Unassembled WGS sequence"/>
</dbReference>
<proteinExistence type="predicted"/>
<keyword evidence="2" id="KW-1185">Reference proteome</keyword>
<dbReference type="EMBL" id="SSMQ01000006">
    <property type="protein sequence ID" value="TKD10361.1"/>
    <property type="molecule type" value="Genomic_DNA"/>
</dbReference>
<evidence type="ECO:0000313" key="2">
    <source>
        <dbReference type="Proteomes" id="UP000309215"/>
    </source>
</evidence>
<accession>A0A4U1JGU6</accession>
<dbReference type="AlphaFoldDB" id="A0A4U1JGU6"/>
<gene>
    <name evidence="1" type="ORF">E8A74_07895</name>
</gene>
<reference evidence="1 2" key="1">
    <citation type="submission" date="2019-04" db="EMBL/GenBank/DDBJ databases">
        <authorList>
            <person name="Li Y."/>
            <person name="Wang J."/>
        </authorList>
    </citation>
    <scope>NUCLEOTIDE SEQUENCE [LARGE SCALE GENOMIC DNA]</scope>
    <source>
        <strain evidence="1 2">DSM 14668</strain>
    </source>
</reference>